<comment type="caution">
    <text evidence="1">The sequence shown here is derived from an EMBL/GenBank/DDBJ whole genome shotgun (WGS) entry which is preliminary data.</text>
</comment>
<proteinExistence type="predicted"/>
<organism evidence="1 2">
    <name type="scientific">Trichinella pseudospiralis</name>
    <name type="common">Parasitic roundworm</name>
    <dbReference type="NCBI Taxonomy" id="6337"/>
    <lineage>
        <taxon>Eukaryota</taxon>
        <taxon>Metazoa</taxon>
        <taxon>Ecdysozoa</taxon>
        <taxon>Nematoda</taxon>
        <taxon>Enoplea</taxon>
        <taxon>Dorylaimia</taxon>
        <taxon>Trichinellida</taxon>
        <taxon>Trichinellidae</taxon>
        <taxon>Trichinella</taxon>
    </lineage>
</organism>
<name>A0A0V1DMH9_TRIPS</name>
<sequence length="38" mass="4499">MVFAAHYFYNNRSINVSTTCKQNSFSDVQQCSYNTWKD</sequence>
<evidence type="ECO:0000313" key="2">
    <source>
        <dbReference type="Proteomes" id="UP000054632"/>
    </source>
</evidence>
<reference evidence="1 2" key="1">
    <citation type="submission" date="2015-01" db="EMBL/GenBank/DDBJ databases">
        <title>Evolution of Trichinella species and genotypes.</title>
        <authorList>
            <person name="Korhonen P.K."/>
            <person name="Edoardo P."/>
            <person name="Giuseppe L.R."/>
            <person name="Gasser R.B."/>
        </authorList>
    </citation>
    <scope>NUCLEOTIDE SEQUENCE [LARGE SCALE GENOMIC DNA]</scope>
    <source>
        <strain evidence="1">ISS13</strain>
    </source>
</reference>
<dbReference type="Proteomes" id="UP000054632">
    <property type="component" value="Unassembled WGS sequence"/>
</dbReference>
<dbReference type="AlphaFoldDB" id="A0A0V1DMH9"/>
<accession>A0A0V1DMH9</accession>
<protein>
    <submittedName>
        <fullName evidence="1">Uncharacterized protein</fullName>
    </submittedName>
</protein>
<dbReference type="EMBL" id="JYDR01001918">
    <property type="protein sequence ID" value="KRY62746.1"/>
    <property type="molecule type" value="Genomic_DNA"/>
</dbReference>
<gene>
    <name evidence="1" type="ORF">T4A_7921</name>
</gene>
<evidence type="ECO:0000313" key="1">
    <source>
        <dbReference type="EMBL" id="KRY62746.1"/>
    </source>
</evidence>